<organism evidence="2 3">
    <name type="scientific">Streptomyces tamarix</name>
    <dbReference type="NCBI Taxonomy" id="3078565"/>
    <lineage>
        <taxon>Bacteria</taxon>
        <taxon>Bacillati</taxon>
        <taxon>Actinomycetota</taxon>
        <taxon>Actinomycetes</taxon>
        <taxon>Kitasatosporales</taxon>
        <taxon>Streptomycetaceae</taxon>
        <taxon>Streptomyces</taxon>
    </lineage>
</organism>
<evidence type="ECO:0000313" key="3">
    <source>
        <dbReference type="Proteomes" id="UP001250181"/>
    </source>
</evidence>
<keyword evidence="1" id="KW-0812">Transmembrane</keyword>
<evidence type="ECO:0000256" key="1">
    <source>
        <dbReference type="SAM" id="Phobius"/>
    </source>
</evidence>
<dbReference type="Proteomes" id="UP001250181">
    <property type="component" value="Unassembled WGS sequence"/>
</dbReference>
<comment type="caution">
    <text evidence="2">The sequence shown here is derived from an EMBL/GenBank/DDBJ whole genome shotgun (WGS) entry which is preliminary data.</text>
</comment>
<protein>
    <submittedName>
        <fullName evidence="2">Uncharacterized protein</fullName>
    </submittedName>
</protein>
<accession>A0ABU3QK39</accession>
<dbReference type="EMBL" id="JAWCTQ010000014">
    <property type="protein sequence ID" value="MDT9683129.1"/>
    <property type="molecule type" value="Genomic_DNA"/>
</dbReference>
<keyword evidence="1" id="KW-0472">Membrane</keyword>
<keyword evidence="3" id="KW-1185">Reference proteome</keyword>
<reference evidence="2 3" key="1">
    <citation type="submission" date="2023-09" db="EMBL/GenBank/DDBJ databases">
        <title>Streptomyces sp. nov.: A antagonism against Alternaria gaisen Producing Streptochlin, Isolated from Tamarix root soil.</title>
        <authorList>
            <person name="Chen Y."/>
        </authorList>
    </citation>
    <scope>NUCLEOTIDE SEQUENCE [LARGE SCALE GENOMIC DNA]</scope>
    <source>
        <strain evidence="2 3">TRM76323</strain>
    </source>
</reference>
<gene>
    <name evidence="2" type="ORF">RND61_13755</name>
</gene>
<feature type="transmembrane region" description="Helical" evidence="1">
    <location>
        <begin position="20"/>
        <end position="47"/>
    </location>
</feature>
<proteinExistence type="predicted"/>
<evidence type="ECO:0000313" key="2">
    <source>
        <dbReference type="EMBL" id="MDT9683129.1"/>
    </source>
</evidence>
<dbReference type="RefSeq" id="WP_315878206.1">
    <property type="nucleotide sequence ID" value="NZ_JAWCTQ010000014.1"/>
</dbReference>
<sequence length="51" mass="5474">MSLSMRISIDPGQSLAPPVWGLVIAMIAASGYRPWVWAALVVAGVLLSRKH</sequence>
<keyword evidence="1" id="KW-1133">Transmembrane helix</keyword>
<name>A0ABU3QK39_9ACTN</name>